<evidence type="ECO:0000256" key="6">
    <source>
        <dbReference type="ARBA" id="ARBA00023155"/>
    </source>
</evidence>
<feature type="compositionally biased region" description="Basic and acidic residues" evidence="12">
    <location>
        <begin position="207"/>
        <end position="219"/>
    </location>
</feature>
<dbReference type="GO" id="GO:0005634">
    <property type="term" value="C:nucleus"/>
    <property type="evidence" value="ECO:0007669"/>
    <property type="project" value="UniProtKB-SubCell"/>
</dbReference>
<dbReference type="InterPro" id="IPR017970">
    <property type="entry name" value="Homeobox_CS"/>
</dbReference>
<evidence type="ECO:0000256" key="3">
    <source>
        <dbReference type="ARBA" id="ARBA00023015"/>
    </source>
</evidence>
<feature type="region of interest" description="Disordered" evidence="12">
    <location>
        <begin position="194"/>
        <end position="249"/>
    </location>
</feature>
<feature type="domain" description="Homeobox" evidence="13">
    <location>
        <begin position="235"/>
        <end position="295"/>
    </location>
</feature>
<dbReference type="SMART" id="SM00389">
    <property type="entry name" value="HOX"/>
    <property type="match status" value="1"/>
</dbReference>
<dbReference type="SMART" id="SM00234">
    <property type="entry name" value="START"/>
    <property type="match status" value="1"/>
</dbReference>
<dbReference type="GO" id="GO:0000981">
    <property type="term" value="F:DNA-binding transcription factor activity, RNA polymerase II-specific"/>
    <property type="evidence" value="ECO:0007669"/>
    <property type="project" value="InterPro"/>
</dbReference>
<keyword evidence="8 9" id="KW-0539">Nucleus</keyword>
<organism evidence="15 16">
    <name type="scientific">Ensete ventricosum</name>
    <name type="common">Abyssinian banana</name>
    <name type="synonym">Musa ensete</name>
    <dbReference type="NCBI Taxonomy" id="4639"/>
    <lineage>
        <taxon>Eukaryota</taxon>
        <taxon>Viridiplantae</taxon>
        <taxon>Streptophyta</taxon>
        <taxon>Embryophyta</taxon>
        <taxon>Tracheophyta</taxon>
        <taxon>Spermatophyta</taxon>
        <taxon>Magnoliopsida</taxon>
        <taxon>Liliopsida</taxon>
        <taxon>Zingiberales</taxon>
        <taxon>Musaceae</taxon>
        <taxon>Ensete</taxon>
    </lineage>
</organism>
<evidence type="ECO:0000256" key="7">
    <source>
        <dbReference type="ARBA" id="ARBA00023163"/>
    </source>
</evidence>
<dbReference type="PROSITE" id="PS50848">
    <property type="entry name" value="START"/>
    <property type="match status" value="1"/>
</dbReference>
<keyword evidence="3" id="KW-0805">Transcription regulation</keyword>
<sequence>MNSDQLSFLFVCEAEESTVPVFMFEVSLSAAGISEALPGLLSCLSFFCPKGWCCGEPKIGFFALFHVKNWILWLGLGLLRKNSDSGQAKANDLIPDKFKSPRKGKIMRAQASTEDQVWREKNQEKEGSLMSFGGLSDGRSGGALAYGNAAMTAGELSPPQLISQRLPNSAFICPRLSLGLESNVDGQIDMSRMAGVAGGSDAGSAKRSRDDENESRSESDNLEAISGDDVDQENPRKKKRHHRHTPQQIQELESMFKECPHPDEKQRLELSRRLCLESRQVKFWFQNRRTQMKTQLERCENALLRQMNEKLRAENMAIREATQSPACKNCGGPAMLGNVSMERQQLRLENARLKEELDRLCALAGKFLGKSASSLVGHISPTMPSSVLELGVGNNVFAGFNSVVAPTISAVPDYLPVFSSNPLGAVAPTMGKNMEALLGSGRSMLLELALAAMEELMSMAQMEEPLWFPCSQDGPKALNYEQYRRTFRPIPGISPVGSVPEASRETRIVSITSVALVETLMDSSRWVYMFPSIVAKATTTEVISSGVGGTRDGALQLMQAELHVLSPLVAVREVSFLRFCKQHAEGVWAVVDVAVDGIRADLSSASCRRLPSGCLVQDMPDGYSKVTWVEHAEYDEGQVHHLYRPLLRSGQAFGAGRWVATLQRQCECLATLVSPTAVARDETASITASGRRSMLKLARRMTNAFCAGVCASPAHGWRKLASETIGEDVRVMTRMSLDVPGEPAGLVLSAATSVWIPAPPKRLFDFLCETRFRSKWDILSNGGQMYEMAHIAKGQEAANRVSLIWATDTNAGQTSMMLLQETYTDASGAMLVYAPVDIPAMHLVTNGGDSAHVALLPSGFAILPDGAGYRGELTEEHHTAGSGSLLTIGFQILVNGQPTEKLTAETVDTVNGLISCTVQKIKAAVHSEI</sequence>
<dbReference type="InterPro" id="IPR057993">
    <property type="entry name" value="HD-Zip_IV_C"/>
</dbReference>
<dbReference type="Proteomes" id="UP001222027">
    <property type="component" value="Unassembled WGS sequence"/>
</dbReference>
<evidence type="ECO:0000256" key="4">
    <source>
        <dbReference type="ARBA" id="ARBA00023054"/>
    </source>
</evidence>
<accession>A0AAV8RBW8</accession>
<dbReference type="SUPFAM" id="SSF46689">
    <property type="entry name" value="Homeodomain-like"/>
    <property type="match status" value="1"/>
</dbReference>
<evidence type="ECO:0000256" key="12">
    <source>
        <dbReference type="SAM" id="MobiDB-lite"/>
    </source>
</evidence>
<dbReference type="InterPro" id="IPR001356">
    <property type="entry name" value="HD"/>
</dbReference>
<gene>
    <name evidence="15" type="ORF">OPV22_010713</name>
</gene>
<dbReference type="Pfam" id="PF00046">
    <property type="entry name" value="Homeodomain"/>
    <property type="match status" value="1"/>
</dbReference>
<dbReference type="InterPro" id="IPR002913">
    <property type="entry name" value="START_lipid-bd_dom"/>
</dbReference>
<dbReference type="PANTHER" id="PTHR45654">
    <property type="entry name" value="HOMEOBOX-LEUCINE ZIPPER PROTEIN MERISTEM L1"/>
    <property type="match status" value="1"/>
</dbReference>
<dbReference type="PROSITE" id="PS50071">
    <property type="entry name" value="HOMEOBOX_2"/>
    <property type="match status" value="1"/>
</dbReference>
<dbReference type="GO" id="GO:0003677">
    <property type="term" value="F:DNA binding"/>
    <property type="evidence" value="ECO:0007669"/>
    <property type="project" value="UniProtKB-UniRule"/>
</dbReference>
<comment type="similarity">
    <text evidence="2">Belongs to the HD-ZIP homeobox family. Class IV subfamily.</text>
</comment>
<protein>
    <recommendedName>
        <fullName evidence="17">Homeobox domain-containing protein</fullName>
    </recommendedName>
</protein>
<evidence type="ECO:0000256" key="2">
    <source>
        <dbReference type="ARBA" id="ARBA00006789"/>
    </source>
</evidence>
<name>A0AAV8RBW8_ENSVE</name>
<comment type="caution">
    <text evidence="15">The sequence shown here is derived from an EMBL/GenBank/DDBJ whole genome shotgun (WGS) entry which is preliminary data.</text>
</comment>
<evidence type="ECO:0000256" key="11">
    <source>
        <dbReference type="SAM" id="Coils"/>
    </source>
</evidence>
<feature type="compositionally biased region" description="Basic residues" evidence="12">
    <location>
        <begin position="236"/>
        <end position="245"/>
    </location>
</feature>
<proteinExistence type="inferred from homology"/>
<feature type="coiled-coil region" evidence="11">
    <location>
        <begin position="289"/>
        <end position="363"/>
    </location>
</feature>
<evidence type="ECO:0000259" key="13">
    <source>
        <dbReference type="PROSITE" id="PS50071"/>
    </source>
</evidence>
<dbReference type="FunFam" id="1.10.10.60:FF:000229">
    <property type="entry name" value="Homeobox-leucine zipper protein HDG1"/>
    <property type="match status" value="1"/>
</dbReference>
<evidence type="ECO:0000256" key="10">
    <source>
        <dbReference type="RuleBase" id="RU000682"/>
    </source>
</evidence>
<keyword evidence="4 11" id="KW-0175">Coiled coil</keyword>
<dbReference type="Gene3D" id="1.10.10.60">
    <property type="entry name" value="Homeodomain-like"/>
    <property type="match status" value="1"/>
</dbReference>
<dbReference type="InterPro" id="IPR042160">
    <property type="entry name" value="HD-Zip_IV"/>
</dbReference>
<dbReference type="PANTHER" id="PTHR45654:SF5">
    <property type="entry name" value="HOMEOBOX-LEUCINE ZIPPER PROTEIN ANTHOCYANINLESS 2-RELATED"/>
    <property type="match status" value="1"/>
</dbReference>
<dbReference type="Pfam" id="PF25797">
    <property type="entry name" value="PDF2_C"/>
    <property type="match status" value="1"/>
</dbReference>
<dbReference type="SUPFAM" id="SSF55961">
    <property type="entry name" value="Bet v1-like"/>
    <property type="match status" value="2"/>
</dbReference>
<dbReference type="InterPro" id="IPR009057">
    <property type="entry name" value="Homeodomain-like_sf"/>
</dbReference>
<feature type="domain" description="START" evidence="14">
    <location>
        <begin position="438"/>
        <end position="671"/>
    </location>
</feature>
<evidence type="ECO:0000313" key="16">
    <source>
        <dbReference type="Proteomes" id="UP001222027"/>
    </source>
</evidence>
<evidence type="ECO:0000256" key="8">
    <source>
        <dbReference type="ARBA" id="ARBA00023242"/>
    </source>
</evidence>
<evidence type="ECO:0000256" key="1">
    <source>
        <dbReference type="ARBA" id="ARBA00004123"/>
    </source>
</evidence>
<comment type="subcellular location">
    <subcellularLocation>
        <location evidence="1 9 10">Nucleus</location>
    </subcellularLocation>
</comment>
<keyword evidence="5 9" id="KW-0238">DNA-binding</keyword>
<dbReference type="EMBL" id="JAQQAF010000003">
    <property type="protein sequence ID" value="KAJ8500161.1"/>
    <property type="molecule type" value="Genomic_DNA"/>
</dbReference>
<keyword evidence="7" id="KW-0804">Transcription</keyword>
<dbReference type="CDD" id="cd00086">
    <property type="entry name" value="homeodomain"/>
    <property type="match status" value="1"/>
</dbReference>
<dbReference type="AlphaFoldDB" id="A0AAV8RBW8"/>
<feature type="DNA-binding region" description="Homeobox" evidence="9">
    <location>
        <begin position="237"/>
        <end position="296"/>
    </location>
</feature>
<evidence type="ECO:0000313" key="15">
    <source>
        <dbReference type="EMBL" id="KAJ8500161.1"/>
    </source>
</evidence>
<dbReference type="PROSITE" id="PS00027">
    <property type="entry name" value="HOMEOBOX_1"/>
    <property type="match status" value="1"/>
</dbReference>
<reference evidence="15 16" key="1">
    <citation type="submission" date="2022-12" db="EMBL/GenBank/DDBJ databases">
        <title>Chromosome-scale assembly of the Ensete ventricosum genome.</title>
        <authorList>
            <person name="Dussert Y."/>
            <person name="Stocks J."/>
            <person name="Wendawek A."/>
            <person name="Woldeyes F."/>
            <person name="Nichols R.A."/>
            <person name="Borrell J.S."/>
        </authorList>
    </citation>
    <scope>NUCLEOTIDE SEQUENCE [LARGE SCALE GENOMIC DNA]</scope>
    <source>
        <strain evidence="16">cv. Maze</strain>
        <tissue evidence="15">Seeds</tissue>
    </source>
</reference>
<evidence type="ECO:0000256" key="5">
    <source>
        <dbReference type="ARBA" id="ARBA00023125"/>
    </source>
</evidence>
<dbReference type="GO" id="GO:0008289">
    <property type="term" value="F:lipid binding"/>
    <property type="evidence" value="ECO:0007669"/>
    <property type="project" value="InterPro"/>
</dbReference>
<keyword evidence="16" id="KW-1185">Reference proteome</keyword>
<dbReference type="CDD" id="cd08875">
    <property type="entry name" value="START_ArGLABRA2_like"/>
    <property type="match status" value="1"/>
</dbReference>
<evidence type="ECO:0008006" key="17">
    <source>
        <dbReference type="Google" id="ProtNLM"/>
    </source>
</evidence>
<keyword evidence="6 9" id="KW-0371">Homeobox</keyword>
<dbReference type="Pfam" id="PF01852">
    <property type="entry name" value="START"/>
    <property type="match status" value="1"/>
</dbReference>
<evidence type="ECO:0000259" key="14">
    <source>
        <dbReference type="PROSITE" id="PS50848"/>
    </source>
</evidence>
<evidence type="ECO:0000256" key="9">
    <source>
        <dbReference type="PROSITE-ProRule" id="PRU00108"/>
    </source>
</evidence>